<dbReference type="HOGENOM" id="CLU_2248693_0_0_11"/>
<name>G2PDM2_STRV4</name>
<evidence type="ECO:0000313" key="2">
    <source>
        <dbReference type="Proteomes" id="UP000008703"/>
    </source>
</evidence>
<proteinExistence type="predicted"/>
<accession>G2PDM2</accession>
<evidence type="ECO:0000313" key="1">
    <source>
        <dbReference type="EMBL" id="AEM82322.1"/>
    </source>
</evidence>
<organism evidence="1 2">
    <name type="scientific">Streptomyces violaceusniger (strain Tu 4113)</name>
    <dbReference type="NCBI Taxonomy" id="653045"/>
    <lineage>
        <taxon>Bacteria</taxon>
        <taxon>Bacillati</taxon>
        <taxon>Actinomycetota</taxon>
        <taxon>Actinomycetes</taxon>
        <taxon>Kitasatosporales</taxon>
        <taxon>Streptomycetaceae</taxon>
        <taxon>Streptomyces</taxon>
        <taxon>Streptomyces violaceusniger group</taxon>
    </lineage>
</organism>
<dbReference type="RefSeq" id="WP_014055824.1">
    <property type="nucleotide sequence ID" value="NC_015957.1"/>
</dbReference>
<keyword evidence="2" id="KW-1185">Reference proteome</keyword>
<reference evidence="1" key="1">
    <citation type="submission" date="2011-08" db="EMBL/GenBank/DDBJ databases">
        <title>Complete sequence of chromosome of Streptomyces violaceusniger Tu 4113.</title>
        <authorList>
            <consortium name="US DOE Joint Genome Institute"/>
            <person name="Lucas S."/>
            <person name="Han J."/>
            <person name="Lapidus A."/>
            <person name="Cheng J.-F."/>
            <person name="Goodwin L."/>
            <person name="Pitluck S."/>
            <person name="Peters L."/>
            <person name="Ivanova N."/>
            <person name="Daligault H."/>
            <person name="Detter J.C."/>
            <person name="Han C."/>
            <person name="Tapia R."/>
            <person name="Land M."/>
            <person name="Hauser L."/>
            <person name="Kyrpides N."/>
            <person name="Ivanova N."/>
            <person name="Pagani I."/>
            <person name="Hagen A."/>
            <person name="Katz L."/>
            <person name="Fiedler H.-P."/>
            <person name="Keasling J."/>
            <person name="Fortman J."/>
            <person name="Woyke T."/>
        </authorList>
    </citation>
    <scope>NUCLEOTIDE SEQUENCE [LARGE SCALE GENOMIC DNA]</scope>
    <source>
        <strain evidence="1">Tu 4113</strain>
    </source>
</reference>
<gene>
    <name evidence="1" type="ORF">Strvi_2606</name>
</gene>
<dbReference type="AlphaFoldDB" id="G2PDM2"/>
<dbReference type="Proteomes" id="UP000008703">
    <property type="component" value="Chromosome"/>
</dbReference>
<dbReference type="EMBL" id="CP002994">
    <property type="protein sequence ID" value="AEM82322.1"/>
    <property type="molecule type" value="Genomic_DNA"/>
</dbReference>
<dbReference type="KEGG" id="svl:Strvi_2606"/>
<sequence length="104" mass="12062">MVTWPGVLTLRGGLGCWSFTRVEDMFEFFRPSRNVTRVNPTYWAQKLVPGSGSEVKEYAEDRARVYVRQAVAEAVKRHEHIRAEDAEEWLWSDYAGLSSTPRRL</sequence>
<protein>
    <submittedName>
        <fullName evidence="1">Uncharacterized protein</fullName>
    </submittedName>
</protein>